<organism evidence="1 2">
    <name type="scientific">Eutypa lata (strain UCR-EL1)</name>
    <name type="common">Grapevine dieback disease fungus</name>
    <name type="synonym">Eutypa armeniacae</name>
    <dbReference type="NCBI Taxonomy" id="1287681"/>
    <lineage>
        <taxon>Eukaryota</taxon>
        <taxon>Fungi</taxon>
        <taxon>Dikarya</taxon>
        <taxon>Ascomycota</taxon>
        <taxon>Pezizomycotina</taxon>
        <taxon>Sordariomycetes</taxon>
        <taxon>Xylariomycetidae</taxon>
        <taxon>Xylariales</taxon>
        <taxon>Diatrypaceae</taxon>
        <taxon>Eutypa</taxon>
    </lineage>
</organism>
<dbReference type="Gene3D" id="3.30.559.10">
    <property type="entry name" value="Chloramphenicol acetyltransferase-like domain"/>
    <property type="match status" value="1"/>
</dbReference>
<dbReference type="AlphaFoldDB" id="M7TG22"/>
<dbReference type="InterPro" id="IPR023213">
    <property type="entry name" value="CAT-like_dom_sf"/>
</dbReference>
<name>M7TG22_EUTLA</name>
<dbReference type="OrthoDB" id="21502at2759"/>
<evidence type="ECO:0000313" key="2">
    <source>
        <dbReference type="Proteomes" id="UP000012174"/>
    </source>
</evidence>
<protein>
    <submittedName>
        <fullName evidence="1">Putative family regulatory protein</fullName>
    </submittedName>
</protein>
<gene>
    <name evidence="1" type="ORF">UCREL1_7378</name>
</gene>
<accession>M7TG22</accession>
<reference evidence="2" key="1">
    <citation type="journal article" date="2013" name="Genome Announc.">
        <title>Draft genome sequence of the grapevine dieback fungus Eutypa lata UCR-EL1.</title>
        <authorList>
            <person name="Blanco-Ulate B."/>
            <person name="Rolshausen P.E."/>
            <person name="Cantu D."/>
        </authorList>
    </citation>
    <scope>NUCLEOTIDE SEQUENCE [LARGE SCALE GENOMIC DNA]</scope>
    <source>
        <strain evidence="2">UCR-EL1</strain>
    </source>
</reference>
<dbReference type="OMA" id="YCCRSIL"/>
<evidence type="ECO:0000313" key="1">
    <source>
        <dbReference type="EMBL" id="EMR65640.1"/>
    </source>
</evidence>
<dbReference type="eggNOG" id="ENOG502S6KB">
    <property type="taxonomic scope" value="Eukaryota"/>
</dbReference>
<dbReference type="KEGG" id="ela:UCREL1_7378"/>
<dbReference type="EMBL" id="KB706815">
    <property type="protein sequence ID" value="EMR65640.1"/>
    <property type="molecule type" value="Genomic_DNA"/>
</dbReference>
<proteinExistence type="predicted"/>
<keyword evidence="2" id="KW-1185">Reference proteome</keyword>
<dbReference type="Proteomes" id="UP000012174">
    <property type="component" value="Unassembled WGS sequence"/>
</dbReference>
<dbReference type="HOGENOM" id="CLU_029797_0_0_1"/>
<sequence>MGLFSTKRAPPPTVATDDVTPLRFVDELYPSNGRLEYHLPDEFSEERPLFLFTTDKHDMSIDDHPVLCNLPKANSEKPTIFEPSAVSFRPYMRSQITPQTFDDWLYNDIPQLAIHVVNFQDATIVTVTLLHTLTDAMGLMAFYRGWTATLRGDNEKVAPYIGYKDEDPLENLQQGKQAPKYIFADRLIKGWGFFKFVVRNMLERFWYPEAILRYICVPGLLANQVRNTIKLHRTEEQVQAQDAAFRESKAKTGHLPLYGDASMLLCAFTNCHRGKLFQMDFSPAVVAKGGREEKSKRGRPVLISCSSMESRWSSRNATAILGKSQGGDWWLMSRLRRDVWEKVEEQFKKM</sequence>